<sequence>SCTMIVTEANALLAPIHDRMPVILAPEDYGNWLASGDGSASKEALLALLKPADTRCWEAYPISRAVNSSANDSPELLEPIATGAP</sequence>
<keyword evidence="7" id="KW-0456">Lyase</keyword>
<feature type="non-terminal residue" evidence="9">
    <location>
        <position position="1"/>
    </location>
</feature>
<evidence type="ECO:0000313" key="9">
    <source>
        <dbReference type="EMBL" id="MBK1621489.1"/>
    </source>
</evidence>
<evidence type="ECO:0000313" key="10">
    <source>
        <dbReference type="Proteomes" id="UP001138768"/>
    </source>
</evidence>
<keyword evidence="3" id="KW-0227">DNA damage</keyword>
<evidence type="ECO:0000256" key="8">
    <source>
        <dbReference type="RuleBase" id="RU364100"/>
    </source>
</evidence>
<organism evidence="9 10">
    <name type="scientific">Lamprobacter modestohalophilus</name>
    <dbReference type="NCBI Taxonomy" id="1064514"/>
    <lineage>
        <taxon>Bacteria</taxon>
        <taxon>Pseudomonadati</taxon>
        <taxon>Pseudomonadota</taxon>
        <taxon>Gammaproteobacteria</taxon>
        <taxon>Chromatiales</taxon>
        <taxon>Chromatiaceae</taxon>
        <taxon>Lamprobacter</taxon>
    </lineage>
</organism>
<keyword evidence="2 8" id="KW-0645">Protease</keyword>
<comment type="caution">
    <text evidence="9">The sequence shown here is derived from an EMBL/GenBank/DDBJ whole genome shotgun (WGS) entry which is preliminary data.</text>
</comment>
<dbReference type="GO" id="GO:0003697">
    <property type="term" value="F:single-stranded DNA binding"/>
    <property type="evidence" value="ECO:0007669"/>
    <property type="project" value="InterPro"/>
</dbReference>
<dbReference type="EC" id="3.4.-.-" evidence="8"/>
<dbReference type="GO" id="GO:0016829">
    <property type="term" value="F:lyase activity"/>
    <property type="evidence" value="ECO:0007669"/>
    <property type="project" value="UniProtKB-KW"/>
</dbReference>
<keyword evidence="6" id="KW-0238">DNA-binding</keyword>
<keyword evidence="10" id="KW-1185">Reference proteome</keyword>
<dbReference type="GO" id="GO:0008233">
    <property type="term" value="F:peptidase activity"/>
    <property type="evidence" value="ECO:0007669"/>
    <property type="project" value="UniProtKB-KW"/>
</dbReference>
<dbReference type="InterPro" id="IPR003738">
    <property type="entry name" value="SRAP"/>
</dbReference>
<dbReference type="GO" id="GO:0106300">
    <property type="term" value="P:protein-DNA covalent cross-linking repair"/>
    <property type="evidence" value="ECO:0007669"/>
    <property type="project" value="InterPro"/>
</dbReference>
<dbReference type="GO" id="GO:0006508">
    <property type="term" value="P:proteolysis"/>
    <property type="evidence" value="ECO:0007669"/>
    <property type="project" value="UniProtKB-KW"/>
</dbReference>
<accession>A0A9X0WDJ6</accession>
<reference evidence="9 10" key="1">
    <citation type="journal article" date="2020" name="Microorganisms">
        <title>Osmotic Adaptation and Compatible Solute Biosynthesis of Phototrophic Bacteria as Revealed from Genome Analyses.</title>
        <authorList>
            <person name="Imhoff J.F."/>
            <person name="Rahn T."/>
            <person name="Kunzel S."/>
            <person name="Keller A."/>
            <person name="Neulinger S.C."/>
        </authorList>
    </citation>
    <scope>NUCLEOTIDE SEQUENCE [LARGE SCALE GENOMIC DNA]</scope>
    <source>
        <strain evidence="9 10">DSM 25653</strain>
    </source>
</reference>
<comment type="similarity">
    <text evidence="1 8">Belongs to the SOS response-associated peptidase family.</text>
</comment>
<evidence type="ECO:0000256" key="3">
    <source>
        <dbReference type="ARBA" id="ARBA00022763"/>
    </source>
</evidence>
<dbReference type="Proteomes" id="UP001138768">
    <property type="component" value="Unassembled WGS sequence"/>
</dbReference>
<evidence type="ECO:0000256" key="7">
    <source>
        <dbReference type="ARBA" id="ARBA00023239"/>
    </source>
</evidence>
<keyword evidence="5" id="KW-0190">Covalent protein-DNA linkage</keyword>
<dbReference type="RefSeq" id="WP_200250850.1">
    <property type="nucleotide sequence ID" value="NZ_NRRY01000079.1"/>
</dbReference>
<evidence type="ECO:0000256" key="4">
    <source>
        <dbReference type="ARBA" id="ARBA00022801"/>
    </source>
</evidence>
<dbReference type="SUPFAM" id="SSF143081">
    <property type="entry name" value="BB1717-like"/>
    <property type="match status" value="1"/>
</dbReference>
<dbReference type="Pfam" id="PF02586">
    <property type="entry name" value="SRAP"/>
    <property type="match status" value="1"/>
</dbReference>
<dbReference type="AlphaFoldDB" id="A0A9X0WDJ6"/>
<evidence type="ECO:0000256" key="5">
    <source>
        <dbReference type="ARBA" id="ARBA00023124"/>
    </source>
</evidence>
<evidence type="ECO:0000256" key="2">
    <source>
        <dbReference type="ARBA" id="ARBA00022670"/>
    </source>
</evidence>
<proteinExistence type="inferred from homology"/>
<dbReference type="PANTHER" id="PTHR13604:SF0">
    <property type="entry name" value="ABASIC SITE PROCESSING PROTEIN HMCES"/>
    <property type="match status" value="1"/>
</dbReference>
<dbReference type="PANTHER" id="PTHR13604">
    <property type="entry name" value="DC12-RELATED"/>
    <property type="match status" value="1"/>
</dbReference>
<protein>
    <recommendedName>
        <fullName evidence="8">Abasic site processing protein</fullName>
        <ecNumber evidence="8">3.4.-.-</ecNumber>
    </recommendedName>
</protein>
<dbReference type="EMBL" id="NRRY01000079">
    <property type="protein sequence ID" value="MBK1621489.1"/>
    <property type="molecule type" value="Genomic_DNA"/>
</dbReference>
<evidence type="ECO:0000256" key="6">
    <source>
        <dbReference type="ARBA" id="ARBA00023125"/>
    </source>
</evidence>
<dbReference type="InterPro" id="IPR036590">
    <property type="entry name" value="SRAP-like"/>
</dbReference>
<keyword evidence="4 8" id="KW-0378">Hydrolase</keyword>
<gene>
    <name evidence="9" type="ORF">CKO42_24375</name>
</gene>
<name>A0A9X0WDJ6_9GAMM</name>
<evidence type="ECO:0000256" key="1">
    <source>
        <dbReference type="ARBA" id="ARBA00008136"/>
    </source>
</evidence>
<dbReference type="Gene3D" id="3.90.1680.10">
    <property type="entry name" value="SOS response associated peptidase-like"/>
    <property type="match status" value="1"/>
</dbReference>